<organism evidence="2 3">
    <name type="scientific">Balaenoptera physalus</name>
    <name type="common">Fin whale</name>
    <name type="synonym">Balaena physalus</name>
    <dbReference type="NCBI Taxonomy" id="9770"/>
    <lineage>
        <taxon>Eukaryota</taxon>
        <taxon>Metazoa</taxon>
        <taxon>Chordata</taxon>
        <taxon>Craniata</taxon>
        <taxon>Vertebrata</taxon>
        <taxon>Euteleostomi</taxon>
        <taxon>Mammalia</taxon>
        <taxon>Eutheria</taxon>
        <taxon>Laurasiatheria</taxon>
        <taxon>Artiodactyla</taxon>
        <taxon>Whippomorpha</taxon>
        <taxon>Cetacea</taxon>
        <taxon>Mysticeti</taxon>
        <taxon>Balaenopteridae</taxon>
        <taxon>Balaenoptera</taxon>
    </lineage>
</organism>
<keyword evidence="3" id="KW-1185">Reference proteome</keyword>
<feature type="compositionally biased region" description="Basic residues" evidence="1">
    <location>
        <begin position="54"/>
        <end position="63"/>
    </location>
</feature>
<feature type="compositionally biased region" description="Gly residues" evidence="1">
    <location>
        <begin position="31"/>
        <end position="45"/>
    </location>
</feature>
<sequence length="63" mass="6698">MGGNYGDDRRGGRGGYDRGGYRGRGGDRGGFRGARGGGDRGGFGPGKVASRGEHRQHRREKAY</sequence>
<reference evidence="2 3" key="1">
    <citation type="journal article" date="2019" name="PLoS ONE">
        <title>Genomic analyses reveal an absence of contemporary introgressive admixture between fin whales and blue whales, despite known hybrids.</title>
        <authorList>
            <person name="Westbury M.V."/>
            <person name="Petersen B."/>
            <person name="Lorenzen E.D."/>
        </authorList>
    </citation>
    <scope>NUCLEOTIDE SEQUENCE [LARGE SCALE GENOMIC DNA]</scope>
    <source>
        <strain evidence="2">FinWhale-01</strain>
    </source>
</reference>
<dbReference type="Proteomes" id="UP000437017">
    <property type="component" value="Unassembled WGS sequence"/>
</dbReference>
<evidence type="ECO:0000256" key="1">
    <source>
        <dbReference type="SAM" id="MobiDB-lite"/>
    </source>
</evidence>
<feature type="region of interest" description="Disordered" evidence="1">
    <location>
        <begin position="1"/>
        <end position="63"/>
    </location>
</feature>
<evidence type="ECO:0000313" key="3">
    <source>
        <dbReference type="Proteomes" id="UP000437017"/>
    </source>
</evidence>
<gene>
    <name evidence="2" type="ORF">E2I00_009779</name>
</gene>
<accession>A0A6A1Q8A0</accession>
<protein>
    <submittedName>
        <fullName evidence="2">Uncharacterized protein</fullName>
    </submittedName>
</protein>
<dbReference type="AlphaFoldDB" id="A0A6A1Q8A0"/>
<evidence type="ECO:0000313" key="2">
    <source>
        <dbReference type="EMBL" id="KAB0403555.1"/>
    </source>
</evidence>
<comment type="caution">
    <text evidence="2">The sequence shown here is derived from an EMBL/GenBank/DDBJ whole genome shotgun (WGS) entry which is preliminary data.</text>
</comment>
<feature type="compositionally biased region" description="Basic and acidic residues" evidence="1">
    <location>
        <begin position="1"/>
        <end position="30"/>
    </location>
</feature>
<name>A0A6A1Q8A0_BALPH</name>
<proteinExistence type="predicted"/>
<dbReference type="EMBL" id="SGJD01000789">
    <property type="protein sequence ID" value="KAB0403555.1"/>
    <property type="molecule type" value="Genomic_DNA"/>
</dbReference>